<keyword evidence="3" id="KW-1185">Reference proteome</keyword>
<organism evidence="2 3">
    <name type="scientific">Gloeophyllum trabeum (strain ATCC 11539 / FP-39264 / Madison 617)</name>
    <name type="common">Brown rot fungus</name>
    <dbReference type="NCBI Taxonomy" id="670483"/>
    <lineage>
        <taxon>Eukaryota</taxon>
        <taxon>Fungi</taxon>
        <taxon>Dikarya</taxon>
        <taxon>Basidiomycota</taxon>
        <taxon>Agaricomycotina</taxon>
        <taxon>Agaricomycetes</taxon>
        <taxon>Gloeophyllales</taxon>
        <taxon>Gloeophyllaceae</taxon>
        <taxon>Gloeophyllum</taxon>
    </lineage>
</organism>
<reference evidence="2 3" key="1">
    <citation type="journal article" date="2012" name="Science">
        <title>The Paleozoic origin of enzymatic lignin decomposition reconstructed from 31 fungal genomes.</title>
        <authorList>
            <person name="Floudas D."/>
            <person name="Binder M."/>
            <person name="Riley R."/>
            <person name="Barry K."/>
            <person name="Blanchette R.A."/>
            <person name="Henrissat B."/>
            <person name="Martinez A.T."/>
            <person name="Otillar R."/>
            <person name="Spatafora J.W."/>
            <person name="Yadav J.S."/>
            <person name="Aerts A."/>
            <person name="Benoit I."/>
            <person name="Boyd A."/>
            <person name="Carlson A."/>
            <person name="Copeland A."/>
            <person name="Coutinho P.M."/>
            <person name="de Vries R.P."/>
            <person name="Ferreira P."/>
            <person name="Findley K."/>
            <person name="Foster B."/>
            <person name="Gaskell J."/>
            <person name="Glotzer D."/>
            <person name="Gorecki P."/>
            <person name="Heitman J."/>
            <person name="Hesse C."/>
            <person name="Hori C."/>
            <person name="Igarashi K."/>
            <person name="Jurgens J.A."/>
            <person name="Kallen N."/>
            <person name="Kersten P."/>
            <person name="Kohler A."/>
            <person name="Kuees U."/>
            <person name="Kumar T.K.A."/>
            <person name="Kuo A."/>
            <person name="LaButti K."/>
            <person name="Larrondo L.F."/>
            <person name="Lindquist E."/>
            <person name="Ling A."/>
            <person name="Lombard V."/>
            <person name="Lucas S."/>
            <person name="Lundell T."/>
            <person name="Martin R."/>
            <person name="McLaughlin D.J."/>
            <person name="Morgenstern I."/>
            <person name="Morin E."/>
            <person name="Murat C."/>
            <person name="Nagy L.G."/>
            <person name="Nolan M."/>
            <person name="Ohm R.A."/>
            <person name="Patyshakuliyeva A."/>
            <person name="Rokas A."/>
            <person name="Ruiz-Duenas F.J."/>
            <person name="Sabat G."/>
            <person name="Salamov A."/>
            <person name="Samejima M."/>
            <person name="Schmutz J."/>
            <person name="Slot J.C."/>
            <person name="St John F."/>
            <person name="Stenlid J."/>
            <person name="Sun H."/>
            <person name="Sun S."/>
            <person name="Syed K."/>
            <person name="Tsang A."/>
            <person name="Wiebenga A."/>
            <person name="Young D."/>
            <person name="Pisabarro A."/>
            <person name="Eastwood D.C."/>
            <person name="Martin F."/>
            <person name="Cullen D."/>
            <person name="Grigoriev I.V."/>
            <person name="Hibbett D.S."/>
        </authorList>
    </citation>
    <scope>NUCLEOTIDE SEQUENCE [LARGE SCALE GENOMIC DNA]</scope>
    <source>
        <strain evidence="2 3">ATCC 11539</strain>
    </source>
</reference>
<dbReference type="HOGENOM" id="CLU_618274_0_0_1"/>
<sequence length="443" mass="49168">MFFNVLIYVLSGVSLLSTLLNGLHLSLPTALSLFSSDTVVFLPHISLAIFPKSSFVPVPFTQPSIAVSPLFSVVDYTIPGLLSTPLYYSRDIKQDLCDGTAAAVMTTDLVVYAPSIGFDEYPLEHLVAFRDYSLKLWASMSGLLELLDDVSVPEHSLDLAVPVASTPEIISGPSYELAIRPSSELAVYEHRDYFVCVLSAPQVQSEFVDRSSSELAVYQSHDTFVCLASPNASRVLSNVSQTSRPSPVNERDVDYIRQQVPSLSALVVIGRAPTEMPTGNDAFIETILRNMSSVYRRLASIFYNLPWTRLDIPPPQEHWQVLIRYCVTRQYTIMKLRSRAPCLALGITRVEGETVDGQEPTPSESHESSAKAAKRKSQIRSHARRRFREAVRGGMAHTVTTGLVAKYTRLYEVAALPTQFVESIFPRSAAATDSRDTYQYQDN</sequence>
<dbReference type="GeneID" id="19301868"/>
<dbReference type="AlphaFoldDB" id="S7RNE9"/>
<accession>S7RNE9</accession>
<protein>
    <submittedName>
        <fullName evidence="2">Uncharacterized protein</fullName>
    </submittedName>
</protein>
<dbReference type="EMBL" id="KB469301">
    <property type="protein sequence ID" value="EPQ55985.1"/>
    <property type="molecule type" value="Genomic_DNA"/>
</dbReference>
<feature type="region of interest" description="Disordered" evidence="1">
    <location>
        <begin position="354"/>
        <end position="384"/>
    </location>
</feature>
<proteinExistence type="predicted"/>
<dbReference type="KEGG" id="gtr:GLOTRDRAFT_129192"/>
<feature type="compositionally biased region" description="Basic residues" evidence="1">
    <location>
        <begin position="372"/>
        <end position="384"/>
    </location>
</feature>
<name>S7RNE9_GLOTA</name>
<evidence type="ECO:0000313" key="2">
    <source>
        <dbReference type="EMBL" id="EPQ55985.1"/>
    </source>
</evidence>
<dbReference type="Proteomes" id="UP000030669">
    <property type="component" value="Unassembled WGS sequence"/>
</dbReference>
<evidence type="ECO:0000313" key="3">
    <source>
        <dbReference type="Proteomes" id="UP000030669"/>
    </source>
</evidence>
<gene>
    <name evidence="2" type="ORF">GLOTRDRAFT_129192</name>
</gene>
<evidence type="ECO:0000256" key="1">
    <source>
        <dbReference type="SAM" id="MobiDB-lite"/>
    </source>
</evidence>
<dbReference type="RefSeq" id="XP_007865992.1">
    <property type="nucleotide sequence ID" value="XM_007867801.1"/>
</dbReference>